<dbReference type="GO" id="GO:0005634">
    <property type="term" value="C:nucleus"/>
    <property type="evidence" value="ECO:0007669"/>
    <property type="project" value="TreeGrafter"/>
</dbReference>
<dbReference type="PROSITE" id="PS50891">
    <property type="entry name" value="LOB"/>
    <property type="match status" value="1"/>
</dbReference>
<evidence type="ECO:0000313" key="4">
    <source>
        <dbReference type="EMBL" id="PKA50913.1"/>
    </source>
</evidence>
<dbReference type="GO" id="GO:0045893">
    <property type="term" value="P:positive regulation of DNA-templated transcription"/>
    <property type="evidence" value="ECO:0007669"/>
    <property type="project" value="TreeGrafter"/>
</dbReference>
<feature type="domain" description="LOB" evidence="3">
    <location>
        <begin position="47"/>
        <end position="150"/>
    </location>
</feature>
<accession>A0A2I0A5U7</accession>
<organism evidence="4 5">
    <name type="scientific">Apostasia shenzhenica</name>
    <dbReference type="NCBI Taxonomy" id="1088818"/>
    <lineage>
        <taxon>Eukaryota</taxon>
        <taxon>Viridiplantae</taxon>
        <taxon>Streptophyta</taxon>
        <taxon>Embryophyta</taxon>
        <taxon>Tracheophyta</taxon>
        <taxon>Spermatophyta</taxon>
        <taxon>Magnoliopsida</taxon>
        <taxon>Liliopsida</taxon>
        <taxon>Asparagales</taxon>
        <taxon>Orchidaceae</taxon>
        <taxon>Apostasioideae</taxon>
        <taxon>Apostasia</taxon>
    </lineage>
</organism>
<evidence type="ECO:0000259" key="3">
    <source>
        <dbReference type="PROSITE" id="PS50891"/>
    </source>
</evidence>
<dbReference type="GO" id="GO:0009755">
    <property type="term" value="P:hormone-mediated signaling pathway"/>
    <property type="evidence" value="ECO:0007669"/>
    <property type="project" value="TreeGrafter"/>
</dbReference>
<dbReference type="Proteomes" id="UP000236161">
    <property type="component" value="Unassembled WGS sequence"/>
</dbReference>
<dbReference type="EMBL" id="KZ452015">
    <property type="protein sequence ID" value="PKA50913.1"/>
    <property type="molecule type" value="Genomic_DNA"/>
</dbReference>
<reference evidence="4 5" key="1">
    <citation type="journal article" date="2017" name="Nature">
        <title>The Apostasia genome and the evolution of orchids.</title>
        <authorList>
            <person name="Zhang G.Q."/>
            <person name="Liu K.W."/>
            <person name="Li Z."/>
            <person name="Lohaus R."/>
            <person name="Hsiao Y.Y."/>
            <person name="Niu S.C."/>
            <person name="Wang J.Y."/>
            <person name="Lin Y.C."/>
            <person name="Xu Q."/>
            <person name="Chen L.J."/>
            <person name="Yoshida K."/>
            <person name="Fujiwara S."/>
            <person name="Wang Z.W."/>
            <person name="Zhang Y.Q."/>
            <person name="Mitsuda N."/>
            <person name="Wang M."/>
            <person name="Liu G.H."/>
            <person name="Pecoraro L."/>
            <person name="Huang H.X."/>
            <person name="Xiao X.J."/>
            <person name="Lin M."/>
            <person name="Wu X.Y."/>
            <person name="Wu W.L."/>
            <person name="Chen Y.Y."/>
            <person name="Chang S.B."/>
            <person name="Sakamoto S."/>
            <person name="Ohme-Takagi M."/>
            <person name="Yagi M."/>
            <person name="Zeng S.J."/>
            <person name="Shen C.Y."/>
            <person name="Yeh C.M."/>
            <person name="Luo Y.B."/>
            <person name="Tsai W.C."/>
            <person name="Van de Peer Y."/>
            <person name="Liu Z.J."/>
        </authorList>
    </citation>
    <scope>NUCLEOTIDE SEQUENCE [LARGE SCALE GENOMIC DNA]</scope>
    <source>
        <strain evidence="5">cv. Shenzhen</strain>
        <tissue evidence="4">Stem</tissue>
    </source>
</reference>
<dbReference type="PANTHER" id="PTHR31529:SF26">
    <property type="entry name" value="LOB DOMAIN-CONTAINING PROTEIN CRL1"/>
    <property type="match status" value="1"/>
</dbReference>
<gene>
    <name evidence="4" type="primary">LBD20</name>
    <name evidence="4" type="ORF">AXF42_Ash007568</name>
</gene>
<protein>
    <submittedName>
        <fullName evidence="4">LOB domain-containing protein 20</fullName>
    </submittedName>
</protein>
<comment type="similarity">
    <text evidence="1">Belongs to the LOB domain-containing protein family.</text>
</comment>
<evidence type="ECO:0000313" key="5">
    <source>
        <dbReference type="Proteomes" id="UP000236161"/>
    </source>
</evidence>
<evidence type="ECO:0000256" key="1">
    <source>
        <dbReference type="ARBA" id="ARBA00005474"/>
    </source>
</evidence>
<dbReference type="STRING" id="1088818.A0A2I0A5U7"/>
<dbReference type="InterPro" id="IPR004883">
    <property type="entry name" value="LOB"/>
</dbReference>
<dbReference type="AlphaFoldDB" id="A0A2I0A5U7"/>
<name>A0A2I0A5U7_9ASPA</name>
<keyword evidence="5" id="KW-1185">Reference proteome</keyword>
<feature type="region of interest" description="Disordered" evidence="2">
    <location>
        <begin position="1"/>
        <end position="43"/>
    </location>
</feature>
<sequence>MPPSNIACRNDPSAGGKKGNTADSNTTPPRLAGAAATAGRGSTVTGAPCGACKFLRRKCASGCVFAAHFGNEQSAAARFAAVHKVFGASNVSKLLKKVPPARRHDAVATVSYEAQARLSDPVLGCVATVLALQHQVMQLQAELSIVQSQLINSRLAAAGAMRYSAMPQQGLMVVRPPAPAFSNSSESINNMNSKIFSLSSLEYLCDARGLELLQLPQTAGDDGEGVEWKE</sequence>
<feature type="compositionally biased region" description="Low complexity" evidence="2">
    <location>
        <begin position="26"/>
        <end position="43"/>
    </location>
</feature>
<dbReference type="PANTHER" id="PTHR31529">
    <property type="entry name" value="LOB DOMAIN CONTAINING PROTEIN"/>
    <property type="match status" value="1"/>
</dbReference>
<dbReference type="Pfam" id="PF03195">
    <property type="entry name" value="LOB"/>
    <property type="match status" value="1"/>
</dbReference>
<evidence type="ECO:0000256" key="2">
    <source>
        <dbReference type="SAM" id="MobiDB-lite"/>
    </source>
</evidence>
<dbReference type="OrthoDB" id="1903788at2759"/>
<proteinExistence type="inferred from homology"/>